<evidence type="ECO:0000313" key="4">
    <source>
        <dbReference type="EMBL" id="KRQ17442.1"/>
    </source>
</evidence>
<evidence type="ECO:0000313" key="5">
    <source>
        <dbReference type="Proteomes" id="UP000051936"/>
    </source>
</evidence>
<dbReference type="AlphaFoldDB" id="A0A0R3ECK9"/>
<dbReference type="GO" id="GO:0005886">
    <property type="term" value="C:plasma membrane"/>
    <property type="evidence" value="ECO:0007669"/>
    <property type="project" value="TreeGrafter"/>
</dbReference>
<comment type="caution">
    <text evidence="4">The sequence shown here is derived from an EMBL/GenBank/DDBJ whole genome shotgun (WGS) entry which is preliminary data.</text>
</comment>
<dbReference type="NCBIfam" id="TIGR00254">
    <property type="entry name" value="GGDEF"/>
    <property type="match status" value="1"/>
</dbReference>
<dbReference type="GO" id="GO:0052621">
    <property type="term" value="F:diguanylate cyclase activity"/>
    <property type="evidence" value="ECO:0007669"/>
    <property type="project" value="UniProtKB-EC"/>
</dbReference>
<dbReference type="PANTHER" id="PTHR45138">
    <property type="entry name" value="REGULATORY COMPONENTS OF SENSORY TRANSDUCTION SYSTEM"/>
    <property type="match status" value="1"/>
</dbReference>
<dbReference type="InterPro" id="IPR050469">
    <property type="entry name" value="Diguanylate_Cyclase"/>
</dbReference>
<dbReference type="Gene3D" id="3.30.70.270">
    <property type="match status" value="1"/>
</dbReference>
<dbReference type="InterPro" id="IPR000160">
    <property type="entry name" value="GGDEF_dom"/>
</dbReference>
<dbReference type="SUPFAM" id="SSF55073">
    <property type="entry name" value="Nucleotide cyclase"/>
    <property type="match status" value="1"/>
</dbReference>
<evidence type="ECO:0000259" key="3">
    <source>
        <dbReference type="PROSITE" id="PS50887"/>
    </source>
</evidence>
<dbReference type="Pfam" id="PF00990">
    <property type="entry name" value="GGDEF"/>
    <property type="match status" value="1"/>
</dbReference>
<feature type="domain" description="GGDEF" evidence="3">
    <location>
        <begin position="30"/>
        <end position="162"/>
    </location>
</feature>
<proteinExistence type="predicted"/>
<dbReference type="Proteomes" id="UP000051936">
    <property type="component" value="Unassembled WGS sequence"/>
</dbReference>
<dbReference type="EMBL" id="LJYG01000012">
    <property type="protein sequence ID" value="KRQ17442.1"/>
    <property type="molecule type" value="Genomic_DNA"/>
</dbReference>
<dbReference type="EC" id="2.7.7.65" evidence="1"/>
<dbReference type="OrthoDB" id="9812260at2"/>
<name>A0A0R3ECK9_9BRAD</name>
<sequence>MSRVAIKDALTGLANRAAFDDALAERLSSGAAIIAMIDLDCFKPVNDTYGHDAGDEVLKSVAARIVAQLDNRHLVARLGGDEFAILFHPALDSADATRAAKEVVLALQTPFGIANANVTIGASIGVAAAIDGEDSRALKRRADDRLYDAKRGGRGRVWSDLAVLP</sequence>
<dbReference type="PROSITE" id="PS50887">
    <property type="entry name" value="GGDEF"/>
    <property type="match status" value="1"/>
</dbReference>
<dbReference type="RefSeq" id="WP_057741058.1">
    <property type="nucleotide sequence ID" value="NZ_LJYG01000012.1"/>
</dbReference>
<dbReference type="STRING" id="989370.AOQ71_02030"/>
<gene>
    <name evidence="4" type="ORF">AOQ71_02030</name>
</gene>
<reference evidence="4 5" key="1">
    <citation type="submission" date="2015-09" db="EMBL/GenBank/DDBJ databases">
        <title>Draft Genome Sequence of Bradyrhizobium manausense Strain BR 3351T, a Novel Symbiotic Nitrogen-Fixing Alphaproteobacterium Isolated from Brazilian Amazon Rain Forest.</title>
        <authorList>
            <person name="De Araujo J.L."/>
            <person name="Zilli J.E."/>
        </authorList>
    </citation>
    <scope>NUCLEOTIDE SEQUENCE [LARGE SCALE GENOMIC DNA]</scope>
    <source>
        <strain evidence="4 5">BR3351</strain>
    </source>
</reference>
<dbReference type="SMART" id="SM00267">
    <property type="entry name" value="GGDEF"/>
    <property type="match status" value="1"/>
</dbReference>
<comment type="catalytic activity">
    <reaction evidence="2">
        <text>2 GTP = 3',3'-c-di-GMP + 2 diphosphate</text>
        <dbReference type="Rhea" id="RHEA:24898"/>
        <dbReference type="ChEBI" id="CHEBI:33019"/>
        <dbReference type="ChEBI" id="CHEBI:37565"/>
        <dbReference type="ChEBI" id="CHEBI:58805"/>
        <dbReference type="EC" id="2.7.7.65"/>
    </reaction>
</comment>
<keyword evidence="5" id="KW-1185">Reference proteome</keyword>
<organism evidence="4 5">
    <name type="scientific">Bradyrhizobium manausense</name>
    <dbReference type="NCBI Taxonomy" id="989370"/>
    <lineage>
        <taxon>Bacteria</taxon>
        <taxon>Pseudomonadati</taxon>
        <taxon>Pseudomonadota</taxon>
        <taxon>Alphaproteobacteria</taxon>
        <taxon>Hyphomicrobiales</taxon>
        <taxon>Nitrobacteraceae</taxon>
        <taxon>Bradyrhizobium</taxon>
    </lineage>
</organism>
<accession>A0A0R3ECK9</accession>
<dbReference type="InterPro" id="IPR043128">
    <property type="entry name" value="Rev_trsase/Diguanyl_cyclase"/>
</dbReference>
<dbReference type="CDD" id="cd01949">
    <property type="entry name" value="GGDEF"/>
    <property type="match status" value="1"/>
</dbReference>
<dbReference type="GO" id="GO:1902201">
    <property type="term" value="P:negative regulation of bacterial-type flagellum-dependent cell motility"/>
    <property type="evidence" value="ECO:0007669"/>
    <property type="project" value="TreeGrafter"/>
</dbReference>
<dbReference type="PANTHER" id="PTHR45138:SF9">
    <property type="entry name" value="DIGUANYLATE CYCLASE DGCM-RELATED"/>
    <property type="match status" value="1"/>
</dbReference>
<evidence type="ECO:0000256" key="2">
    <source>
        <dbReference type="ARBA" id="ARBA00034247"/>
    </source>
</evidence>
<dbReference type="InterPro" id="IPR029787">
    <property type="entry name" value="Nucleotide_cyclase"/>
</dbReference>
<dbReference type="GO" id="GO:0043709">
    <property type="term" value="P:cell adhesion involved in single-species biofilm formation"/>
    <property type="evidence" value="ECO:0007669"/>
    <property type="project" value="TreeGrafter"/>
</dbReference>
<evidence type="ECO:0000256" key="1">
    <source>
        <dbReference type="ARBA" id="ARBA00012528"/>
    </source>
</evidence>
<protein>
    <recommendedName>
        <fullName evidence="1">diguanylate cyclase</fullName>
        <ecNumber evidence="1">2.7.7.65</ecNumber>
    </recommendedName>
</protein>